<dbReference type="Gene3D" id="3.40.50.11270">
    <property type="match status" value="1"/>
</dbReference>
<sequence>MVHNTHVVGRFRGRGVVFVERVDEVPEGAILVFSAHGIPPSVRQQAADRGLRAIDATCPLVTKVHSEAIRYARQGYQVLLIGHRNHQEVVGTSGEAPEATQVVESAADIPGLTIRDPERLVYLTQTTLSTDDAEVVIEALRAAFPAIKSPPSEDICYATTNRQQAVRVLAPEADLVVVIGSTNSSNSVRLTEIAENAGTPARLIDDAGGLDEAWFATGKERVLVTAGASAPEDLVAGVCRALVERYGATIECRDVFAEEMEFALPGNLRRMMKDRGMAGADRRIRVEKPVVTAEVYGTVALTVEGQKAEG</sequence>
<keyword evidence="5" id="KW-0411">Iron-sulfur</keyword>
<keyword evidence="3" id="KW-0479">Metal-binding</keyword>
<dbReference type="GO" id="GO:0051539">
    <property type="term" value="F:4 iron, 4 sulfur cluster binding"/>
    <property type="evidence" value="ECO:0007669"/>
    <property type="project" value="UniProtKB-KW"/>
</dbReference>
<name>A0A3B1DE68_9ZZZZ</name>
<dbReference type="HAMAP" id="MF_00191">
    <property type="entry name" value="IspH"/>
    <property type="match status" value="1"/>
</dbReference>
<dbReference type="Pfam" id="PF02401">
    <property type="entry name" value="LYTB"/>
    <property type="match status" value="1"/>
</dbReference>
<dbReference type="EC" id="1.17.7.4" evidence="6"/>
<evidence type="ECO:0000256" key="5">
    <source>
        <dbReference type="ARBA" id="ARBA00023014"/>
    </source>
</evidence>
<protein>
    <submittedName>
        <fullName evidence="6">4-hydroxy-3-methylbut-2-enyl diphosphate reductase</fullName>
        <ecNumber evidence="6">1.17.7.4</ecNumber>
    </submittedName>
</protein>
<dbReference type="GO" id="GO:0051745">
    <property type="term" value="F:4-hydroxy-3-methylbut-2-enyl diphosphate reductase activity"/>
    <property type="evidence" value="ECO:0007669"/>
    <property type="project" value="UniProtKB-EC"/>
</dbReference>
<dbReference type="AlphaFoldDB" id="A0A3B1DE68"/>
<keyword evidence="6" id="KW-0560">Oxidoreductase</keyword>
<dbReference type="Gene3D" id="3.40.1010.20">
    <property type="entry name" value="4-hydroxy-3-methylbut-2-enyl diphosphate reductase, catalytic domain"/>
    <property type="match status" value="2"/>
</dbReference>
<dbReference type="EMBL" id="UOGK01000419">
    <property type="protein sequence ID" value="VAX40619.1"/>
    <property type="molecule type" value="Genomic_DNA"/>
</dbReference>
<dbReference type="GO" id="GO:0046872">
    <property type="term" value="F:metal ion binding"/>
    <property type="evidence" value="ECO:0007669"/>
    <property type="project" value="UniProtKB-KW"/>
</dbReference>
<dbReference type="GO" id="GO:0019288">
    <property type="term" value="P:isopentenyl diphosphate biosynthetic process, methylerythritol 4-phosphate pathway"/>
    <property type="evidence" value="ECO:0007669"/>
    <property type="project" value="InterPro"/>
</dbReference>
<proteinExistence type="inferred from homology"/>
<evidence type="ECO:0000313" key="6">
    <source>
        <dbReference type="EMBL" id="VAX40619.1"/>
    </source>
</evidence>
<accession>A0A3B1DE68</accession>
<evidence type="ECO:0000256" key="3">
    <source>
        <dbReference type="ARBA" id="ARBA00022723"/>
    </source>
</evidence>
<keyword evidence="4" id="KW-0408">Iron</keyword>
<evidence type="ECO:0000256" key="4">
    <source>
        <dbReference type="ARBA" id="ARBA00023004"/>
    </source>
</evidence>
<dbReference type="GO" id="GO:0050992">
    <property type="term" value="P:dimethylallyl diphosphate biosynthetic process"/>
    <property type="evidence" value="ECO:0007669"/>
    <property type="project" value="InterPro"/>
</dbReference>
<evidence type="ECO:0000256" key="2">
    <source>
        <dbReference type="ARBA" id="ARBA00022485"/>
    </source>
</evidence>
<evidence type="ECO:0000256" key="1">
    <source>
        <dbReference type="ARBA" id="ARBA00001966"/>
    </source>
</evidence>
<dbReference type="NCBIfam" id="TIGR00216">
    <property type="entry name" value="ispH_lytB"/>
    <property type="match status" value="1"/>
</dbReference>
<dbReference type="PANTHER" id="PTHR30426:SF0">
    <property type="entry name" value="4-HYDROXY-3-METHYLBUT-2-ENYL DIPHOSPHATE REDUCTASE"/>
    <property type="match status" value="1"/>
</dbReference>
<organism evidence="6">
    <name type="scientific">hydrothermal vent metagenome</name>
    <dbReference type="NCBI Taxonomy" id="652676"/>
    <lineage>
        <taxon>unclassified sequences</taxon>
        <taxon>metagenomes</taxon>
        <taxon>ecological metagenomes</taxon>
    </lineage>
</organism>
<keyword evidence="2" id="KW-0004">4Fe-4S</keyword>
<comment type="cofactor">
    <cofactor evidence="1">
        <name>[4Fe-4S] cluster</name>
        <dbReference type="ChEBI" id="CHEBI:49883"/>
    </cofactor>
</comment>
<dbReference type="CDD" id="cd13944">
    <property type="entry name" value="lytB_ispH"/>
    <property type="match status" value="1"/>
</dbReference>
<reference evidence="6" key="1">
    <citation type="submission" date="2018-06" db="EMBL/GenBank/DDBJ databases">
        <authorList>
            <person name="Zhirakovskaya E."/>
        </authorList>
    </citation>
    <scope>NUCLEOTIDE SEQUENCE</scope>
</reference>
<dbReference type="PANTHER" id="PTHR30426">
    <property type="entry name" value="4-HYDROXY-3-METHYLBUT-2-ENYL DIPHOSPHATE REDUCTASE"/>
    <property type="match status" value="1"/>
</dbReference>
<dbReference type="InterPro" id="IPR003451">
    <property type="entry name" value="LytB/IspH"/>
</dbReference>
<gene>
    <name evidence="6" type="ORF">MNBD_PLANCTO03-1080</name>
</gene>